<accession>A0AAU9IMM8</accession>
<dbReference type="GO" id="GO:0005965">
    <property type="term" value="C:protein farnesyltransferase complex"/>
    <property type="evidence" value="ECO:0007669"/>
    <property type="project" value="TreeGrafter"/>
</dbReference>
<evidence type="ECO:0000256" key="13">
    <source>
        <dbReference type="ARBA" id="ARBA00043219"/>
    </source>
</evidence>
<evidence type="ECO:0000256" key="1">
    <source>
        <dbReference type="ARBA" id="ARBA00001946"/>
    </source>
</evidence>
<keyword evidence="7" id="KW-0677">Repeat</keyword>
<evidence type="ECO:0000256" key="5">
    <source>
        <dbReference type="ARBA" id="ARBA00022602"/>
    </source>
</evidence>
<proteinExistence type="inferred from homology"/>
<dbReference type="GO" id="GO:0004660">
    <property type="term" value="F:protein farnesyltransferase activity"/>
    <property type="evidence" value="ECO:0007669"/>
    <property type="project" value="UniProtKB-EC"/>
</dbReference>
<evidence type="ECO:0000256" key="12">
    <source>
        <dbReference type="ARBA" id="ARBA00043086"/>
    </source>
</evidence>
<keyword evidence="15" id="KW-1185">Reference proteome</keyword>
<gene>
    <name evidence="14" type="ORF">BSTOLATCC_MIC11400</name>
</gene>
<comment type="cofactor">
    <cofactor evidence="1">
        <name>Mg(2+)</name>
        <dbReference type="ChEBI" id="CHEBI:18420"/>
    </cofactor>
</comment>
<dbReference type="Proteomes" id="UP001162131">
    <property type="component" value="Unassembled WGS sequence"/>
</dbReference>
<dbReference type="EC" id="2.5.1.58" evidence="4"/>
<evidence type="ECO:0000256" key="8">
    <source>
        <dbReference type="ARBA" id="ARBA00022842"/>
    </source>
</evidence>
<protein>
    <recommendedName>
        <fullName evidence="9">Protein farnesyltransferase/geranylgeranyltransferase type-1 subunit alpha</fullName>
        <ecNumber evidence="4">2.5.1.58</ecNumber>
        <ecNumber evidence="3">2.5.1.59</ecNumber>
    </recommendedName>
    <alternativeName>
        <fullName evidence="12">CAAX farnesyltransferase subunit alpha</fullName>
    </alternativeName>
    <alternativeName>
        <fullName evidence="11">FTase-alpha</fullName>
    </alternativeName>
    <alternativeName>
        <fullName evidence="10">Ras proteins prenyltransferase subunit alpha</fullName>
    </alternativeName>
    <alternativeName>
        <fullName evidence="13">Type I protein geranyl-geranyltransferase subunit alpha</fullName>
    </alternativeName>
</protein>
<dbReference type="AlphaFoldDB" id="A0AAU9IMM8"/>
<dbReference type="InterPro" id="IPR002088">
    <property type="entry name" value="Prenyl_trans_a"/>
</dbReference>
<evidence type="ECO:0000313" key="15">
    <source>
        <dbReference type="Proteomes" id="UP001162131"/>
    </source>
</evidence>
<evidence type="ECO:0000256" key="9">
    <source>
        <dbReference type="ARBA" id="ARBA00040965"/>
    </source>
</evidence>
<dbReference type="Gene3D" id="1.25.40.120">
    <property type="entry name" value="Protein prenylyltransferase"/>
    <property type="match status" value="1"/>
</dbReference>
<dbReference type="GO" id="GO:0005953">
    <property type="term" value="C:CAAX-protein geranylgeranyltransferase complex"/>
    <property type="evidence" value="ECO:0007669"/>
    <property type="project" value="TreeGrafter"/>
</dbReference>
<dbReference type="SUPFAM" id="SSF48439">
    <property type="entry name" value="Protein prenylyltransferase"/>
    <property type="match status" value="1"/>
</dbReference>
<dbReference type="PROSITE" id="PS51147">
    <property type="entry name" value="PFTA"/>
    <property type="match status" value="4"/>
</dbReference>
<comment type="similarity">
    <text evidence="2">Belongs to the protein prenyltransferase subunit alpha family.</text>
</comment>
<dbReference type="GO" id="GO:0004662">
    <property type="term" value="F:CAAX-protein geranylgeranyltransferase activity"/>
    <property type="evidence" value="ECO:0007669"/>
    <property type="project" value="UniProtKB-EC"/>
</dbReference>
<keyword evidence="6" id="KW-0808">Transferase</keyword>
<keyword evidence="8" id="KW-0460">Magnesium</keyword>
<evidence type="ECO:0000256" key="11">
    <source>
        <dbReference type="ARBA" id="ARBA00042436"/>
    </source>
</evidence>
<evidence type="ECO:0000256" key="6">
    <source>
        <dbReference type="ARBA" id="ARBA00022679"/>
    </source>
</evidence>
<comment type="caution">
    <text evidence="14">The sequence shown here is derived from an EMBL/GenBank/DDBJ whole genome shotgun (WGS) entry which is preliminary data.</text>
</comment>
<organism evidence="14 15">
    <name type="scientific">Blepharisma stoltei</name>
    <dbReference type="NCBI Taxonomy" id="1481888"/>
    <lineage>
        <taxon>Eukaryota</taxon>
        <taxon>Sar</taxon>
        <taxon>Alveolata</taxon>
        <taxon>Ciliophora</taxon>
        <taxon>Postciliodesmatophora</taxon>
        <taxon>Heterotrichea</taxon>
        <taxon>Heterotrichida</taxon>
        <taxon>Blepharismidae</taxon>
        <taxon>Blepharisma</taxon>
    </lineage>
</organism>
<name>A0AAU9IMM8_9CILI</name>
<evidence type="ECO:0000256" key="4">
    <source>
        <dbReference type="ARBA" id="ARBA00012702"/>
    </source>
</evidence>
<sequence>MDEWVPLHERKEWQDVVPIPEFSPKAPIAPIKYSPEFDEIMSYFRAILQSQEVSERAFKLTTETVNASPGFYTAWHYRRFLLDKLNISIVDELNFLTELASNHPKNYQIWYYRRELMNKLQNPSSELEFVNMMLEIDEKNIHAWGYRQWVIQKFNLWEDELKFTDELIQRDPRNNSAWSERYFVISKTENLNDFEVKMREISYALNSIEEIPANESAWNYIRGLYVEELSDEIKKVMVKIIDNKGYNVYLLQCLEFIYNKQRKGDLETVVCKLLQSVDYIRKSYWKWRETSAKGKNLSRSAIDLQLIPMLIPKQPFSSVMALYYSQALS</sequence>
<dbReference type="EC" id="2.5.1.59" evidence="3"/>
<dbReference type="Pfam" id="PF01239">
    <property type="entry name" value="PPTA"/>
    <property type="match status" value="5"/>
</dbReference>
<dbReference type="PANTHER" id="PTHR11129">
    <property type="entry name" value="PROTEIN FARNESYLTRANSFERASE ALPHA SUBUNIT/RAB GERANYLGERANYL TRANSFERASE ALPHA SUBUNIT"/>
    <property type="match status" value="1"/>
</dbReference>
<evidence type="ECO:0000256" key="10">
    <source>
        <dbReference type="ARBA" id="ARBA00041392"/>
    </source>
</evidence>
<evidence type="ECO:0000256" key="2">
    <source>
        <dbReference type="ARBA" id="ARBA00006734"/>
    </source>
</evidence>
<reference evidence="14" key="1">
    <citation type="submission" date="2021-09" db="EMBL/GenBank/DDBJ databases">
        <authorList>
            <consortium name="AG Swart"/>
            <person name="Singh M."/>
            <person name="Singh A."/>
            <person name="Seah K."/>
            <person name="Emmerich C."/>
        </authorList>
    </citation>
    <scope>NUCLEOTIDE SEQUENCE</scope>
    <source>
        <strain evidence="14">ATCC30299</strain>
    </source>
</reference>
<evidence type="ECO:0000256" key="7">
    <source>
        <dbReference type="ARBA" id="ARBA00022737"/>
    </source>
</evidence>
<evidence type="ECO:0000313" key="14">
    <source>
        <dbReference type="EMBL" id="CAG9314393.1"/>
    </source>
</evidence>
<dbReference type="PANTHER" id="PTHR11129:SF1">
    <property type="entry name" value="PROTEIN FARNESYLTRANSFERASE_GERANYLGERANYLTRANSFERASE TYPE-1 SUBUNIT ALPHA"/>
    <property type="match status" value="1"/>
</dbReference>
<evidence type="ECO:0000256" key="3">
    <source>
        <dbReference type="ARBA" id="ARBA00012700"/>
    </source>
</evidence>
<keyword evidence="5" id="KW-0637">Prenyltransferase</keyword>
<dbReference type="EMBL" id="CAJZBQ010000012">
    <property type="protein sequence ID" value="CAG9314393.1"/>
    <property type="molecule type" value="Genomic_DNA"/>
</dbReference>